<comment type="caution">
    <text evidence="2">The sequence shown here is derived from an EMBL/GenBank/DDBJ whole genome shotgun (WGS) entry which is preliminary data.</text>
</comment>
<dbReference type="RefSeq" id="WP_393012046.1">
    <property type="nucleotide sequence ID" value="NZ_JAZAQF010000049.1"/>
</dbReference>
<sequence length="82" mass="9214">MNEFTDTAFAGSQAKGEDDRGNGCKPELFRSAASFLPANAFEHPSDFQKIPWDKLLESGDWGDEFHQPSRTVFLNFKKVISC</sequence>
<gene>
    <name evidence="2" type="ORF">VPK24_08170</name>
</gene>
<evidence type="ECO:0000313" key="3">
    <source>
        <dbReference type="Proteomes" id="UP001604335"/>
    </source>
</evidence>
<name>A0ABW7CBR5_9CYAN</name>
<proteinExistence type="predicted"/>
<organism evidence="2 3">
    <name type="scientific">Limnothrix redekei LRLZ20PSL1</name>
    <dbReference type="NCBI Taxonomy" id="3112953"/>
    <lineage>
        <taxon>Bacteria</taxon>
        <taxon>Bacillati</taxon>
        <taxon>Cyanobacteriota</taxon>
        <taxon>Cyanophyceae</taxon>
        <taxon>Pseudanabaenales</taxon>
        <taxon>Pseudanabaenaceae</taxon>
        <taxon>Limnothrix</taxon>
    </lineage>
</organism>
<dbReference type="Proteomes" id="UP001604335">
    <property type="component" value="Unassembled WGS sequence"/>
</dbReference>
<reference evidence="3" key="1">
    <citation type="journal article" date="2024" name="Algal Res.">
        <title>Biochemical, toxicological and genomic investigation of a high-biomass producing Limnothrix strain isolated from Italian shallow drinking water reservoir.</title>
        <authorList>
            <person name="Simonazzi M."/>
            <person name="Shishido T.K."/>
            <person name="Delbaje E."/>
            <person name="Wahlsten M."/>
            <person name="Fewer D.P."/>
            <person name="Sivonen K."/>
            <person name="Pezzolesi L."/>
            <person name="Pistocchi R."/>
        </authorList>
    </citation>
    <scope>NUCLEOTIDE SEQUENCE [LARGE SCALE GENOMIC DNA]</scope>
    <source>
        <strain evidence="3">LRLZ20PSL1</strain>
    </source>
</reference>
<evidence type="ECO:0000256" key="1">
    <source>
        <dbReference type="SAM" id="MobiDB-lite"/>
    </source>
</evidence>
<dbReference type="EMBL" id="JAZAQF010000049">
    <property type="protein sequence ID" value="MFG3817610.1"/>
    <property type="molecule type" value="Genomic_DNA"/>
</dbReference>
<feature type="region of interest" description="Disordered" evidence="1">
    <location>
        <begin position="1"/>
        <end position="23"/>
    </location>
</feature>
<protein>
    <submittedName>
        <fullName evidence="2">Uncharacterized protein</fullName>
    </submittedName>
</protein>
<accession>A0ABW7CBR5</accession>
<evidence type="ECO:0000313" key="2">
    <source>
        <dbReference type="EMBL" id="MFG3817610.1"/>
    </source>
</evidence>
<keyword evidence="3" id="KW-1185">Reference proteome</keyword>